<reference evidence="1 2" key="1">
    <citation type="submission" date="2023-06" db="EMBL/GenBank/DDBJ databases">
        <title>Sporosarcina sp. nov., isolated from Korean traditional fermented seafood 'Jeotgal'.</title>
        <authorList>
            <person name="Yang A.I."/>
            <person name="Shin N.-R."/>
        </authorList>
    </citation>
    <scope>NUCLEOTIDE SEQUENCE [LARGE SCALE GENOMIC DNA]</scope>
    <source>
        <strain evidence="1 2">KCTC13119</strain>
    </source>
</reference>
<sequence length="53" mass="5749">MVRIGDNPLRIGDKVSQIGDNALQIGDKLLQTGDNGKLTIAMPLMPEENELKS</sequence>
<evidence type="ECO:0000313" key="1">
    <source>
        <dbReference type="EMBL" id="MDW0114124.1"/>
    </source>
</evidence>
<dbReference type="EMBL" id="JAUBDI010000013">
    <property type="protein sequence ID" value="MDW0114124.1"/>
    <property type="molecule type" value="Genomic_DNA"/>
</dbReference>
<proteinExistence type="predicted"/>
<keyword evidence="2" id="KW-1185">Reference proteome</keyword>
<protein>
    <submittedName>
        <fullName evidence="1">Uncharacterized protein</fullName>
    </submittedName>
</protein>
<evidence type="ECO:0000313" key="2">
    <source>
        <dbReference type="Proteomes" id="UP001282284"/>
    </source>
</evidence>
<comment type="caution">
    <text evidence="1">The sequence shown here is derived from an EMBL/GenBank/DDBJ whole genome shotgun (WGS) entry which is preliminary data.</text>
</comment>
<accession>A0ABU4GAV3</accession>
<organism evidence="1 2">
    <name type="scientific">Sporosarcina saromensis</name>
    <dbReference type="NCBI Taxonomy" id="359365"/>
    <lineage>
        <taxon>Bacteria</taxon>
        <taxon>Bacillati</taxon>
        <taxon>Bacillota</taxon>
        <taxon>Bacilli</taxon>
        <taxon>Bacillales</taxon>
        <taxon>Caryophanaceae</taxon>
        <taxon>Sporosarcina</taxon>
    </lineage>
</organism>
<dbReference type="RefSeq" id="WP_317944939.1">
    <property type="nucleotide sequence ID" value="NZ_JAUBDI010000013.1"/>
</dbReference>
<name>A0ABU4GAV3_9BACL</name>
<gene>
    <name evidence="1" type="ORF">QT711_13080</name>
</gene>
<dbReference type="Proteomes" id="UP001282284">
    <property type="component" value="Unassembled WGS sequence"/>
</dbReference>